<gene>
    <name evidence="2" type="ORF">NPA36_09090</name>
</gene>
<feature type="transmembrane region" description="Helical" evidence="1">
    <location>
        <begin position="241"/>
        <end position="260"/>
    </location>
</feature>
<feature type="transmembrane region" description="Helical" evidence="1">
    <location>
        <begin position="212"/>
        <end position="235"/>
    </location>
</feature>
<comment type="caution">
    <text evidence="2">The sequence shown here is derived from an EMBL/GenBank/DDBJ whole genome shotgun (WGS) entry which is preliminary data.</text>
</comment>
<keyword evidence="1" id="KW-0812">Transmembrane</keyword>
<dbReference type="EMBL" id="JANHNZ010000011">
    <property type="protein sequence ID" value="MCQ9210702.1"/>
    <property type="molecule type" value="Genomic_DNA"/>
</dbReference>
<evidence type="ECO:0008006" key="4">
    <source>
        <dbReference type="Google" id="ProtNLM"/>
    </source>
</evidence>
<evidence type="ECO:0000256" key="1">
    <source>
        <dbReference type="SAM" id="Phobius"/>
    </source>
</evidence>
<evidence type="ECO:0000313" key="2">
    <source>
        <dbReference type="EMBL" id="MCQ9210702.1"/>
    </source>
</evidence>
<keyword evidence="1" id="KW-0472">Membrane</keyword>
<dbReference type="Proteomes" id="UP001059480">
    <property type="component" value="Unassembled WGS sequence"/>
</dbReference>
<keyword evidence="1" id="KW-1133">Transmembrane helix</keyword>
<reference evidence="2" key="3">
    <citation type="journal article" date="2023" name="Microbiol. Resour. Announc.">
        <title>Draft Genome Sequence of Granulicatella sp. Strain S8, Isolated from a Marine Fish, Seriola quinqueradiata.</title>
        <authorList>
            <person name="Lee M."/>
            <person name="Farooq A."/>
            <person name="Jeong J.B."/>
            <person name="Jung M.Y."/>
        </authorList>
    </citation>
    <scope>NUCLEOTIDE SEQUENCE</scope>
    <source>
        <strain evidence="2">S8</strain>
    </source>
</reference>
<organism evidence="2 3">
    <name type="scientific">Granulicatella seriolae</name>
    <dbReference type="NCBI Taxonomy" id="2967226"/>
    <lineage>
        <taxon>Bacteria</taxon>
        <taxon>Bacillati</taxon>
        <taxon>Bacillota</taxon>
        <taxon>Bacilli</taxon>
        <taxon>Lactobacillales</taxon>
        <taxon>Carnobacteriaceae</taxon>
        <taxon>Granulicatella</taxon>
    </lineage>
</organism>
<keyword evidence="3" id="KW-1185">Reference proteome</keyword>
<sequence length="276" mass="31476">MFLVNYFRAMVSPVSSFMQRNYLNIWQKILILLMLNSLLLMPISLAIGRQNRADLKDYMPQAMTLLDETIVSKLHDVAVREEQLVIDDVELIKDDASGIVGLAPSNEAAQTVLSGKSGIVFTPQEFYMKEEGRGQLSQAYLLDSQLTKVTTVEELKEELSRQWFESNRLAIVLTNFINTSILLLVSFLGLILGSSLFLYLTKFSRMYSIQTFSEAFTVCLNGFGLPTVLAVLVGFFWVDPIMMLTVQGFAFVGMILWIYWKTHFRDEYVLEKSKKD</sequence>
<accession>A0ABT1WQ85</accession>
<reference evidence="2" key="2">
    <citation type="journal article" date="2023" name="Curr. Microbiol.">
        <title>Granulicatella seriolae sp. nov., a Novel Facultative Anaerobe Isolated from Yellowtail Marine Fish.</title>
        <authorList>
            <person name="Lee M."/>
            <person name="Choi Y.J."/>
            <person name="Farooq A."/>
            <person name="Jeong J.B."/>
            <person name="Jung M.Y."/>
        </authorList>
    </citation>
    <scope>NUCLEOTIDE SEQUENCE</scope>
    <source>
        <strain evidence="2">S8</strain>
    </source>
</reference>
<dbReference type="RefSeq" id="WP_256945813.1">
    <property type="nucleotide sequence ID" value="NZ_JANHNZ010000011.1"/>
</dbReference>
<evidence type="ECO:0000313" key="3">
    <source>
        <dbReference type="Proteomes" id="UP001059480"/>
    </source>
</evidence>
<protein>
    <recommendedName>
        <fullName evidence="4">DUF1189 domain-containing protein</fullName>
    </recommendedName>
</protein>
<feature type="transmembrane region" description="Helical" evidence="1">
    <location>
        <begin position="181"/>
        <end position="200"/>
    </location>
</feature>
<reference evidence="2" key="1">
    <citation type="submission" date="2022-07" db="EMBL/GenBank/DDBJ databases">
        <authorList>
            <person name="Jung M.-Y."/>
            <person name="Lee M."/>
        </authorList>
    </citation>
    <scope>NUCLEOTIDE SEQUENCE</scope>
    <source>
        <strain evidence="2">S8</strain>
    </source>
</reference>
<proteinExistence type="predicted"/>
<name>A0ABT1WQ85_9LACT</name>